<feature type="signal peptide" evidence="3">
    <location>
        <begin position="1"/>
        <end position="23"/>
    </location>
</feature>
<accession>A0A251TLV7</accession>
<evidence type="ECO:0000256" key="1">
    <source>
        <dbReference type="ARBA" id="ARBA00003143"/>
    </source>
</evidence>
<evidence type="ECO:0000256" key="3">
    <source>
        <dbReference type="SAM" id="SignalP"/>
    </source>
</evidence>
<evidence type="ECO:0000313" key="7">
    <source>
        <dbReference type="Proteomes" id="UP000215914"/>
    </source>
</evidence>
<dbReference type="PANTHER" id="PTHR10334">
    <property type="entry name" value="CYSTEINE-RICH SECRETORY PROTEIN-RELATED"/>
    <property type="match status" value="1"/>
</dbReference>
<dbReference type="Proteomes" id="UP000215914">
    <property type="component" value="Chromosome 10"/>
</dbReference>
<dbReference type="EMBL" id="MNCJ02000325">
    <property type="protein sequence ID" value="KAF5786801.1"/>
    <property type="molecule type" value="Genomic_DNA"/>
</dbReference>
<dbReference type="InParanoid" id="A0A251TLV7"/>
<evidence type="ECO:0000256" key="2">
    <source>
        <dbReference type="ARBA" id="ARBA00023265"/>
    </source>
</evidence>
<dbReference type="Pfam" id="PF00188">
    <property type="entry name" value="CAP"/>
    <property type="match status" value="1"/>
</dbReference>
<keyword evidence="3" id="KW-0732">Signal</keyword>
<gene>
    <name evidence="6" type="ORF">HannXRQ_Chr10g0293661</name>
    <name evidence="5" type="ORF">HanXRQr2_Chr10g0445271</name>
</gene>
<dbReference type="OMA" id="CANIKCK"/>
<reference evidence="6" key="2">
    <citation type="submission" date="2017-02" db="EMBL/GenBank/DDBJ databases">
        <title>Sunflower complete genome.</title>
        <authorList>
            <person name="Langlade N."/>
            <person name="Munos S."/>
        </authorList>
    </citation>
    <scope>NUCLEOTIDE SEQUENCE [LARGE SCALE GENOMIC DNA]</scope>
    <source>
        <tissue evidence="6">Leaves</tissue>
    </source>
</reference>
<dbReference type="FunFam" id="3.40.33.10:FF:000004">
    <property type="entry name" value="CAP, cysteine-rich secretory protein, antigen 5"/>
    <property type="match status" value="1"/>
</dbReference>
<dbReference type="Gene3D" id="3.40.33.10">
    <property type="entry name" value="CAP"/>
    <property type="match status" value="1"/>
</dbReference>
<dbReference type="SUPFAM" id="SSF55797">
    <property type="entry name" value="PR-1-like"/>
    <property type="match status" value="1"/>
</dbReference>
<organism evidence="6 7">
    <name type="scientific">Helianthus annuus</name>
    <name type="common">Common sunflower</name>
    <dbReference type="NCBI Taxonomy" id="4232"/>
    <lineage>
        <taxon>Eukaryota</taxon>
        <taxon>Viridiplantae</taxon>
        <taxon>Streptophyta</taxon>
        <taxon>Embryophyta</taxon>
        <taxon>Tracheophyta</taxon>
        <taxon>Spermatophyta</taxon>
        <taxon>Magnoliopsida</taxon>
        <taxon>eudicotyledons</taxon>
        <taxon>Gunneridae</taxon>
        <taxon>Pentapetalae</taxon>
        <taxon>asterids</taxon>
        <taxon>campanulids</taxon>
        <taxon>Asterales</taxon>
        <taxon>Asteraceae</taxon>
        <taxon>Asteroideae</taxon>
        <taxon>Heliantheae alliance</taxon>
        <taxon>Heliantheae</taxon>
        <taxon>Helianthus</taxon>
    </lineage>
</organism>
<evidence type="ECO:0000259" key="4">
    <source>
        <dbReference type="SMART" id="SM00198"/>
    </source>
</evidence>
<dbReference type="PRINTS" id="PR00837">
    <property type="entry name" value="V5TPXLIKE"/>
</dbReference>
<evidence type="ECO:0000313" key="5">
    <source>
        <dbReference type="EMBL" id="KAF5786801.1"/>
    </source>
</evidence>
<protein>
    <submittedName>
        <fullName evidence="5">CAP superfamily protein</fullName>
    </submittedName>
    <submittedName>
        <fullName evidence="6">Putative cysteine-rich secretory protein, allergen V5/Tpx-1-related protein</fullName>
    </submittedName>
</protein>
<feature type="chain" id="PRO_5012513098" evidence="3">
    <location>
        <begin position="24"/>
        <end position="160"/>
    </location>
</feature>
<dbReference type="InterPro" id="IPR035940">
    <property type="entry name" value="CAP_sf"/>
</dbReference>
<dbReference type="InterPro" id="IPR014044">
    <property type="entry name" value="CAP_dom"/>
</dbReference>
<dbReference type="EMBL" id="CM007899">
    <property type="protein sequence ID" value="OTG10971.1"/>
    <property type="molecule type" value="Genomic_DNA"/>
</dbReference>
<sequence>MGYSRNTALVLALSMAILHLSQSQEDSGNKPDDYINAHSCIRRVLEVPPLTWDDELAKNAQAYADQRKDCKMIHSDKCGENMAAGPSLNGSYAVQMWLDERRYYDYDANKCKGQMCGHYTQMVWKDTQKVGCGRTKCDDGSWIVVCRYDPPGNIAGEKPY</sequence>
<evidence type="ECO:0000313" key="6">
    <source>
        <dbReference type="EMBL" id="OTG10971.1"/>
    </source>
</evidence>
<dbReference type="PROSITE" id="PS01010">
    <property type="entry name" value="CRISP_2"/>
    <property type="match status" value="1"/>
</dbReference>
<name>A0A251TLV7_HELAN</name>
<dbReference type="SMART" id="SM00198">
    <property type="entry name" value="SCP"/>
    <property type="match status" value="1"/>
</dbReference>
<dbReference type="CDD" id="cd05381">
    <property type="entry name" value="CAP_PR-1"/>
    <property type="match status" value="1"/>
</dbReference>
<reference evidence="5" key="3">
    <citation type="submission" date="2020-06" db="EMBL/GenBank/DDBJ databases">
        <title>Helianthus annuus Genome sequencing and assembly Release 2.</title>
        <authorList>
            <person name="Gouzy J."/>
            <person name="Langlade N."/>
            <person name="Munos S."/>
        </authorList>
    </citation>
    <scope>NUCLEOTIDE SEQUENCE</scope>
    <source>
        <tissue evidence="5">Leaves</tissue>
    </source>
</reference>
<dbReference type="OrthoDB" id="337038at2759"/>
<dbReference type="AlphaFoldDB" id="A0A251TLV7"/>
<keyword evidence="2" id="KW-0568">Pathogenesis-related protein</keyword>
<comment type="function">
    <text evidence="1">Probably involved in the defense reaction of plants against pathogens.</text>
</comment>
<dbReference type="PROSITE" id="PS01009">
    <property type="entry name" value="CRISP_1"/>
    <property type="match status" value="1"/>
</dbReference>
<dbReference type="Gramene" id="mRNA:HanXRQr2_Chr10g0445271">
    <property type="protein sequence ID" value="CDS:HanXRQr2_Chr10g0445271.1"/>
    <property type="gene ID" value="HanXRQr2_Chr10g0445271"/>
</dbReference>
<keyword evidence="7" id="KW-1185">Reference proteome</keyword>
<dbReference type="GO" id="GO:0005615">
    <property type="term" value="C:extracellular space"/>
    <property type="evidence" value="ECO:0000318"/>
    <property type="project" value="GO_Central"/>
</dbReference>
<dbReference type="InterPro" id="IPR001283">
    <property type="entry name" value="CRISP-related"/>
</dbReference>
<dbReference type="STRING" id="4232.A0A251TLV7"/>
<proteinExistence type="predicted"/>
<dbReference type="InterPro" id="IPR002413">
    <property type="entry name" value="V5_allergen-like"/>
</dbReference>
<reference evidence="5 7" key="1">
    <citation type="journal article" date="2017" name="Nature">
        <title>The sunflower genome provides insights into oil metabolism, flowering and Asterid evolution.</title>
        <authorList>
            <person name="Badouin H."/>
            <person name="Gouzy J."/>
            <person name="Grassa C.J."/>
            <person name="Murat F."/>
            <person name="Staton S.E."/>
            <person name="Cottret L."/>
            <person name="Lelandais-Briere C."/>
            <person name="Owens G.L."/>
            <person name="Carrere S."/>
            <person name="Mayjonade B."/>
            <person name="Legrand L."/>
            <person name="Gill N."/>
            <person name="Kane N.C."/>
            <person name="Bowers J.E."/>
            <person name="Hubner S."/>
            <person name="Bellec A."/>
            <person name="Berard A."/>
            <person name="Berges H."/>
            <person name="Blanchet N."/>
            <person name="Boniface M.C."/>
            <person name="Brunel D."/>
            <person name="Catrice O."/>
            <person name="Chaidir N."/>
            <person name="Claudel C."/>
            <person name="Donnadieu C."/>
            <person name="Faraut T."/>
            <person name="Fievet G."/>
            <person name="Helmstetter N."/>
            <person name="King M."/>
            <person name="Knapp S.J."/>
            <person name="Lai Z."/>
            <person name="Le Paslier M.C."/>
            <person name="Lippi Y."/>
            <person name="Lorenzon L."/>
            <person name="Mandel J.R."/>
            <person name="Marage G."/>
            <person name="Marchand G."/>
            <person name="Marquand E."/>
            <person name="Bret-Mestries E."/>
            <person name="Morien E."/>
            <person name="Nambeesan S."/>
            <person name="Nguyen T."/>
            <person name="Pegot-Espagnet P."/>
            <person name="Pouilly N."/>
            <person name="Raftis F."/>
            <person name="Sallet E."/>
            <person name="Schiex T."/>
            <person name="Thomas J."/>
            <person name="Vandecasteele C."/>
            <person name="Vares D."/>
            <person name="Vear F."/>
            <person name="Vautrin S."/>
            <person name="Crespi M."/>
            <person name="Mangin B."/>
            <person name="Burke J.M."/>
            <person name="Salse J."/>
            <person name="Munos S."/>
            <person name="Vincourt P."/>
            <person name="Rieseberg L.H."/>
            <person name="Langlade N.B."/>
        </authorList>
    </citation>
    <scope>NUCLEOTIDE SEQUENCE [LARGE SCALE GENOMIC DNA]</scope>
    <source>
        <strain evidence="7">cv. SF193</strain>
        <tissue evidence="5">Leaves</tissue>
    </source>
</reference>
<dbReference type="PRINTS" id="PR00838">
    <property type="entry name" value="V5ALLERGEN"/>
</dbReference>
<dbReference type="InterPro" id="IPR018244">
    <property type="entry name" value="Allrgn_V5/Tpx1_CS"/>
</dbReference>
<keyword evidence="2" id="KW-0611">Plant defense</keyword>
<feature type="domain" description="SCP" evidence="4">
    <location>
        <begin position="29"/>
        <end position="156"/>
    </location>
</feature>